<accession>A0A1Y2HDE5</accession>
<dbReference type="EMBL" id="MCFL01000044">
    <property type="protein sequence ID" value="ORZ32610.1"/>
    <property type="molecule type" value="Genomic_DNA"/>
</dbReference>
<evidence type="ECO:0000313" key="2">
    <source>
        <dbReference type="Proteomes" id="UP000193411"/>
    </source>
</evidence>
<dbReference type="AlphaFoldDB" id="A0A1Y2HDE5"/>
<reference evidence="1 2" key="1">
    <citation type="submission" date="2016-07" db="EMBL/GenBank/DDBJ databases">
        <title>Pervasive Adenine N6-methylation of Active Genes in Fungi.</title>
        <authorList>
            <consortium name="DOE Joint Genome Institute"/>
            <person name="Mondo S.J."/>
            <person name="Dannebaum R.O."/>
            <person name="Kuo R.C."/>
            <person name="Labutti K."/>
            <person name="Haridas S."/>
            <person name="Kuo A."/>
            <person name="Salamov A."/>
            <person name="Ahrendt S.R."/>
            <person name="Lipzen A."/>
            <person name="Sullivan W."/>
            <person name="Andreopoulos W.B."/>
            <person name="Clum A."/>
            <person name="Lindquist E."/>
            <person name="Daum C."/>
            <person name="Ramamoorthy G.K."/>
            <person name="Gryganskyi A."/>
            <person name="Culley D."/>
            <person name="Magnuson J.K."/>
            <person name="James T.Y."/>
            <person name="O'Malley M.A."/>
            <person name="Stajich J.E."/>
            <person name="Spatafora J.W."/>
            <person name="Visel A."/>
            <person name="Grigoriev I.V."/>
        </authorList>
    </citation>
    <scope>NUCLEOTIDE SEQUENCE [LARGE SCALE GENOMIC DNA]</scope>
    <source>
        <strain evidence="1 2">PL171</strain>
    </source>
</reference>
<feature type="non-terminal residue" evidence="1">
    <location>
        <position position="121"/>
    </location>
</feature>
<evidence type="ECO:0000313" key="1">
    <source>
        <dbReference type="EMBL" id="ORZ32610.1"/>
    </source>
</evidence>
<organism evidence="1 2">
    <name type="scientific">Catenaria anguillulae PL171</name>
    <dbReference type="NCBI Taxonomy" id="765915"/>
    <lineage>
        <taxon>Eukaryota</taxon>
        <taxon>Fungi</taxon>
        <taxon>Fungi incertae sedis</taxon>
        <taxon>Blastocladiomycota</taxon>
        <taxon>Blastocladiomycetes</taxon>
        <taxon>Blastocladiales</taxon>
        <taxon>Catenariaceae</taxon>
        <taxon>Catenaria</taxon>
    </lineage>
</organism>
<gene>
    <name evidence="1" type="ORF">BCR44DRAFT_1439902</name>
</gene>
<name>A0A1Y2HDE5_9FUNG</name>
<sequence length="121" mass="13198">MGCWDGPIAGFVAAAAAGPCCRFGPKARCESAAIGANRRRRQRCRRLQSCRAFGMARSTWWCFGRRQEWCARGGGGSVCCILACLRFAAVSVIGWALRQAVLLVLQVGTVAEYSLFMRSET</sequence>
<proteinExistence type="predicted"/>
<keyword evidence="2" id="KW-1185">Reference proteome</keyword>
<dbReference type="Proteomes" id="UP000193411">
    <property type="component" value="Unassembled WGS sequence"/>
</dbReference>
<protein>
    <submittedName>
        <fullName evidence="1">Uncharacterized protein</fullName>
    </submittedName>
</protein>
<comment type="caution">
    <text evidence="1">The sequence shown here is derived from an EMBL/GenBank/DDBJ whole genome shotgun (WGS) entry which is preliminary data.</text>
</comment>